<feature type="transmembrane region" description="Helical" evidence="1">
    <location>
        <begin position="445"/>
        <end position="463"/>
    </location>
</feature>
<feature type="transmembrane region" description="Helical" evidence="1">
    <location>
        <begin position="348"/>
        <end position="368"/>
    </location>
</feature>
<keyword evidence="1" id="KW-1133">Transmembrane helix</keyword>
<dbReference type="Pfam" id="PF03929">
    <property type="entry name" value="PepSY_TM"/>
    <property type="match status" value="1"/>
</dbReference>
<evidence type="ECO:0000313" key="3">
    <source>
        <dbReference type="Proteomes" id="UP000536441"/>
    </source>
</evidence>
<evidence type="ECO:0000313" key="2">
    <source>
        <dbReference type="EMBL" id="NUU47409.1"/>
    </source>
</evidence>
<name>A0A7Y6B4U1_9SPHN</name>
<evidence type="ECO:0000256" key="1">
    <source>
        <dbReference type="SAM" id="Phobius"/>
    </source>
</evidence>
<accession>A0A7Y6B4U1</accession>
<proteinExistence type="predicted"/>
<gene>
    <name evidence="2" type="ORF">HP438_10520</name>
</gene>
<dbReference type="PANTHER" id="PTHR34219">
    <property type="entry name" value="IRON-REGULATED INNER MEMBRANE PROTEIN-RELATED"/>
    <property type="match status" value="1"/>
</dbReference>
<dbReference type="InterPro" id="IPR005625">
    <property type="entry name" value="PepSY-ass_TM"/>
</dbReference>
<feature type="transmembrane region" description="Helical" evidence="1">
    <location>
        <begin position="483"/>
        <end position="505"/>
    </location>
</feature>
<dbReference type="Proteomes" id="UP000536441">
    <property type="component" value="Unassembled WGS sequence"/>
</dbReference>
<dbReference type="RefSeq" id="WP_175311996.1">
    <property type="nucleotide sequence ID" value="NZ_CBCRYR010000015.1"/>
</dbReference>
<dbReference type="EMBL" id="JABMCH010000063">
    <property type="protein sequence ID" value="NUU47409.1"/>
    <property type="molecule type" value="Genomic_DNA"/>
</dbReference>
<reference evidence="2 3" key="1">
    <citation type="submission" date="2020-05" db="EMBL/GenBank/DDBJ databases">
        <title>Genome Sequencing of Type Strains.</title>
        <authorList>
            <person name="Lemaire J.F."/>
            <person name="Inderbitzin P."/>
            <person name="Gregorio O.A."/>
            <person name="Collins S.B."/>
            <person name="Wespe N."/>
            <person name="Knight-Connoni V."/>
        </authorList>
    </citation>
    <scope>NUCLEOTIDE SEQUENCE [LARGE SCALE GENOMIC DNA]</scope>
    <source>
        <strain evidence="2 3">DSM 100049</strain>
    </source>
</reference>
<feature type="transmembrane region" description="Helical" evidence="1">
    <location>
        <begin position="423"/>
        <end position="440"/>
    </location>
</feature>
<feature type="transmembrane region" description="Helical" evidence="1">
    <location>
        <begin position="389"/>
        <end position="411"/>
    </location>
</feature>
<feature type="transmembrane region" description="Helical" evidence="1">
    <location>
        <begin position="20"/>
        <end position="46"/>
    </location>
</feature>
<dbReference type="AlphaFoldDB" id="A0A7Y6B4U1"/>
<sequence>MNGTGMNDTGAQRGWRQTMAWAHGWLGLIAGWILFTMFLTGTSAYFRPEITRWMQPEIHAQAASPTQAANSAIRYLSRVGPDDLQWYIYLPDERTVATRVFRAPAKPDPRHRKAELDLDPVSGTPLTARETRGGEQFYRFHFQLQLPHPWGRWLAGLCAMAMLGAIISGVITHKRIFADFFTLRWNKGQRSWLDAHNVSAVLGLPYHAMITYTGLITLITMYMPWPVLMNYAKPAQFMQTAYGTPADVSASGVRQPLVAIAPLIRDAERRLGGPATRVIIQHPGDAAARIAIAQAKRGAISSRTPVATYDGATGRFVSRSGDPAVAINTAGVMLGLHLATFAGIALRWAYFVMGLTGAAMVGTGLLLWTAKRRKPGAAPFFGLKLAERLNIAVIAAFPAGMAAYLLANRLIPAAMEGRADMEVSAMFWTWGLLALVQLGLPARRAWTALFGIAAAFWAAIPVANALTTSRWLVPSLLDGDRLFVAFDLSCLAIGIGFAVAARVSARPAPKTPGRSRRSMEPAHA</sequence>
<feature type="transmembrane region" description="Helical" evidence="1">
    <location>
        <begin position="209"/>
        <end position="228"/>
    </location>
</feature>
<dbReference type="PANTHER" id="PTHR34219:SF4">
    <property type="entry name" value="PEPSY DOMAIN-CONTAINING PROTEIN"/>
    <property type="match status" value="1"/>
</dbReference>
<keyword evidence="1" id="KW-0472">Membrane</keyword>
<feature type="transmembrane region" description="Helical" evidence="1">
    <location>
        <begin position="153"/>
        <end position="171"/>
    </location>
</feature>
<comment type="caution">
    <text evidence="2">The sequence shown here is derived from an EMBL/GenBank/DDBJ whole genome shotgun (WGS) entry which is preliminary data.</text>
</comment>
<protein>
    <submittedName>
        <fullName evidence="2">PepSY domain-containing protein</fullName>
    </submittedName>
</protein>
<keyword evidence="3" id="KW-1185">Reference proteome</keyword>
<feature type="transmembrane region" description="Helical" evidence="1">
    <location>
        <begin position="324"/>
        <end position="342"/>
    </location>
</feature>
<organism evidence="2 3">
    <name type="scientific">Sphingomonas zeae</name>
    <dbReference type="NCBI Taxonomy" id="1646122"/>
    <lineage>
        <taxon>Bacteria</taxon>
        <taxon>Pseudomonadati</taxon>
        <taxon>Pseudomonadota</taxon>
        <taxon>Alphaproteobacteria</taxon>
        <taxon>Sphingomonadales</taxon>
        <taxon>Sphingomonadaceae</taxon>
        <taxon>Sphingomonas</taxon>
    </lineage>
</organism>
<keyword evidence="1" id="KW-0812">Transmembrane</keyword>